<keyword evidence="2" id="KW-0238">DNA-binding</keyword>
<keyword evidence="6" id="KW-1185">Reference proteome</keyword>
<dbReference type="PROSITE" id="PS01124">
    <property type="entry name" value="HTH_ARAC_FAMILY_2"/>
    <property type="match status" value="1"/>
</dbReference>
<dbReference type="Proteomes" id="UP001320544">
    <property type="component" value="Chromosome"/>
</dbReference>
<dbReference type="SUPFAM" id="SSF46689">
    <property type="entry name" value="Homeodomain-like"/>
    <property type="match status" value="2"/>
</dbReference>
<evidence type="ECO:0000256" key="3">
    <source>
        <dbReference type="ARBA" id="ARBA00023163"/>
    </source>
</evidence>
<dbReference type="Pfam" id="PF12833">
    <property type="entry name" value="HTH_18"/>
    <property type="match status" value="1"/>
</dbReference>
<dbReference type="RefSeq" id="WP_244385799.1">
    <property type="nucleotide sequence ID" value="NZ_AP025564.1"/>
</dbReference>
<organism evidence="5 6">
    <name type="scientific">Raoultibacter timonensis</name>
    <dbReference type="NCBI Taxonomy" id="1907662"/>
    <lineage>
        <taxon>Bacteria</taxon>
        <taxon>Bacillati</taxon>
        <taxon>Actinomycetota</taxon>
        <taxon>Coriobacteriia</taxon>
        <taxon>Eggerthellales</taxon>
        <taxon>Eggerthellaceae</taxon>
        <taxon>Raoultibacter</taxon>
    </lineage>
</organism>
<dbReference type="InterPro" id="IPR018062">
    <property type="entry name" value="HTH_AraC-typ_CS"/>
</dbReference>
<evidence type="ECO:0000256" key="1">
    <source>
        <dbReference type="ARBA" id="ARBA00023015"/>
    </source>
</evidence>
<gene>
    <name evidence="5" type="ORF">CE91St30_18590</name>
</gene>
<evidence type="ECO:0000259" key="4">
    <source>
        <dbReference type="PROSITE" id="PS01124"/>
    </source>
</evidence>
<dbReference type="PRINTS" id="PR00032">
    <property type="entry name" value="HTHARAC"/>
</dbReference>
<accession>A0ABM7WJK7</accession>
<dbReference type="EMBL" id="AP025564">
    <property type="protein sequence ID" value="BDE96526.1"/>
    <property type="molecule type" value="Genomic_DNA"/>
</dbReference>
<dbReference type="Gene3D" id="1.10.10.60">
    <property type="entry name" value="Homeodomain-like"/>
    <property type="match status" value="1"/>
</dbReference>
<sequence>MNQQDSRIRTTASSLIEHLALVTHAEPIADPLGCGGATVSWHITAPYGHGTLWCFSIDDATALFSCDFAVAQAVRTSARALDCFLFGTCTRLPGPRTATSNRVNRAPVGRVQQACAPPPMIDIAANETVETYGIALLPPAVRKLSLACHCDPLVLTSAIAALDGTHAIPPLVKSLDEIRTARPGAVAAPAFFGGKVLECTALLVDWQVARTHYPNAAMSKADRAALARVFDHMKVNLDRPVSTEELCRIACMSATKLTGIFRRAEGKTPQEHLRDLRMDRACKLLATTDLTMAEIAASIGYTRQSSFSEAFKSCQGISPREYRTLKGPQ</sequence>
<proteinExistence type="predicted"/>
<feature type="domain" description="HTH araC/xylS-type" evidence="4">
    <location>
        <begin position="227"/>
        <end position="325"/>
    </location>
</feature>
<dbReference type="InterPro" id="IPR018060">
    <property type="entry name" value="HTH_AraC"/>
</dbReference>
<evidence type="ECO:0000313" key="5">
    <source>
        <dbReference type="EMBL" id="BDE96526.1"/>
    </source>
</evidence>
<keyword evidence="3" id="KW-0804">Transcription</keyword>
<name>A0ABM7WJK7_9ACTN</name>
<protein>
    <recommendedName>
        <fullName evidence="4">HTH araC/xylS-type domain-containing protein</fullName>
    </recommendedName>
</protein>
<dbReference type="PANTHER" id="PTHR47893">
    <property type="entry name" value="REGULATORY PROTEIN PCHR"/>
    <property type="match status" value="1"/>
</dbReference>
<evidence type="ECO:0000313" key="6">
    <source>
        <dbReference type="Proteomes" id="UP001320544"/>
    </source>
</evidence>
<dbReference type="PROSITE" id="PS00041">
    <property type="entry name" value="HTH_ARAC_FAMILY_1"/>
    <property type="match status" value="1"/>
</dbReference>
<dbReference type="InterPro" id="IPR020449">
    <property type="entry name" value="Tscrpt_reg_AraC-type_HTH"/>
</dbReference>
<dbReference type="InterPro" id="IPR053142">
    <property type="entry name" value="PchR_regulatory_protein"/>
</dbReference>
<evidence type="ECO:0000256" key="2">
    <source>
        <dbReference type="ARBA" id="ARBA00023125"/>
    </source>
</evidence>
<keyword evidence="1" id="KW-0805">Transcription regulation</keyword>
<dbReference type="InterPro" id="IPR009057">
    <property type="entry name" value="Homeodomain-like_sf"/>
</dbReference>
<dbReference type="SMART" id="SM00342">
    <property type="entry name" value="HTH_ARAC"/>
    <property type="match status" value="1"/>
</dbReference>
<dbReference type="PANTHER" id="PTHR47893:SF1">
    <property type="entry name" value="REGULATORY PROTEIN PCHR"/>
    <property type="match status" value="1"/>
</dbReference>
<reference evidence="5 6" key="1">
    <citation type="submission" date="2022-01" db="EMBL/GenBank/DDBJ databases">
        <title>Novel bile acid biosynthetic pathways are enriched in the microbiome of centenarians.</title>
        <authorList>
            <person name="Sato Y."/>
            <person name="Atarashi K."/>
            <person name="Plichta R.D."/>
            <person name="Arai Y."/>
            <person name="Sasajima S."/>
            <person name="Kearney M.S."/>
            <person name="Suda W."/>
            <person name="Takeshita K."/>
            <person name="Sasaki T."/>
            <person name="Okamoto S."/>
            <person name="Skelly N.A."/>
            <person name="Okamura Y."/>
            <person name="Vlamakis H."/>
            <person name="Li Y."/>
            <person name="Tanoue T."/>
            <person name="Takei H."/>
            <person name="Nittono H."/>
            <person name="Narushima S."/>
            <person name="Irie J."/>
            <person name="Itoh H."/>
            <person name="Moriya K."/>
            <person name="Sugiura Y."/>
            <person name="Suematsu M."/>
            <person name="Moritoki N."/>
            <person name="Shibata S."/>
            <person name="Littman R.D."/>
            <person name="Fischbach A.M."/>
            <person name="Uwamino Y."/>
            <person name="Inoue T."/>
            <person name="Honda A."/>
            <person name="Hattori M."/>
            <person name="Murai T."/>
            <person name="Xavier J.R."/>
            <person name="Hirose N."/>
            <person name="Honda K."/>
        </authorList>
    </citation>
    <scope>NUCLEOTIDE SEQUENCE [LARGE SCALE GENOMIC DNA]</scope>
    <source>
        <strain evidence="5 6">CE91-St30</strain>
    </source>
</reference>